<name>X1SI03_9ZZZZ</name>
<accession>X1SI03</accession>
<dbReference type="AlphaFoldDB" id="X1SI03"/>
<comment type="caution">
    <text evidence="2">The sequence shown here is derived from an EMBL/GenBank/DDBJ whole genome shotgun (WGS) entry which is preliminary data.</text>
</comment>
<dbReference type="EMBL" id="BARW01023174">
    <property type="protein sequence ID" value="GAI92647.1"/>
    <property type="molecule type" value="Genomic_DNA"/>
</dbReference>
<reference evidence="2" key="1">
    <citation type="journal article" date="2014" name="Front. Microbiol.">
        <title>High frequency of phylogenetically diverse reductive dehalogenase-homologous genes in deep subseafloor sedimentary metagenomes.</title>
        <authorList>
            <person name="Kawai M."/>
            <person name="Futagami T."/>
            <person name="Toyoda A."/>
            <person name="Takaki Y."/>
            <person name="Nishi S."/>
            <person name="Hori S."/>
            <person name="Arai W."/>
            <person name="Tsubouchi T."/>
            <person name="Morono Y."/>
            <person name="Uchiyama I."/>
            <person name="Ito T."/>
            <person name="Fujiyama A."/>
            <person name="Inagaki F."/>
            <person name="Takami H."/>
        </authorList>
    </citation>
    <scope>NUCLEOTIDE SEQUENCE</scope>
    <source>
        <strain evidence="2">Expedition CK06-06</strain>
    </source>
</reference>
<feature type="non-terminal residue" evidence="2">
    <location>
        <position position="39"/>
    </location>
</feature>
<evidence type="ECO:0000313" key="2">
    <source>
        <dbReference type="EMBL" id="GAI92647.1"/>
    </source>
</evidence>
<sequence>MVGFTLTLLTLIYLITNPPHPYLSVNPSNRQSGQKYGYS</sequence>
<feature type="region of interest" description="Disordered" evidence="1">
    <location>
        <begin position="20"/>
        <end position="39"/>
    </location>
</feature>
<proteinExistence type="predicted"/>
<evidence type="ECO:0000256" key="1">
    <source>
        <dbReference type="SAM" id="MobiDB-lite"/>
    </source>
</evidence>
<protein>
    <submittedName>
        <fullName evidence="2">Uncharacterized protein</fullName>
    </submittedName>
</protein>
<organism evidence="2">
    <name type="scientific">marine sediment metagenome</name>
    <dbReference type="NCBI Taxonomy" id="412755"/>
    <lineage>
        <taxon>unclassified sequences</taxon>
        <taxon>metagenomes</taxon>
        <taxon>ecological metagenomes</taxon>
    </lineage>
</organism>
<feature type="compositionally biased region" description="Polar residues" evidence="1">
    <location>
        <begin position="25"/>
        <end position="39"/>
    </location>
</feature>
<gene>
    <name evidence="2" type="ORF">S12H4_38492</name>
</gene>